<organism evidence="1 2">
    <name type="scientific">Archangium lansingense</name>
    <dbReference type="NCBI Taxonomy" id="2995310"/>
    <lineage>
        <taxon>Bacteria</taxon>
        <taxon>Pseudomonadati</taxon>
        <taxon>Myxococcota</taxon>
        <taxon>Myxococcia</taxon>
        <taxon>Myxococcales</taxon>
        <taxon>Cystobacterineae</taxon>
        <taxon>Archangiaceae</taxon>
        <taxon>Archangium</taxon>
    </lineage>
</organism>
<evidence type="ECO:0000313" key="2">
    <source>
        <dbReference type="Proteomes" id="UP001207654"/>
    </source>
</evidence>
<dbReference type="EMBL" id="JAPNKA010000001">
    <property type="protein sequence ID" value="MCY1078888.1"/>
    <property type="molecule type" value="Genomic_DNA"/>
</dbReference>
<sequence>MHRWGWTSRDGEIDELLRALDALPGPVWLTLHHEPEGVELEPRV</sequence>
<dbReference type="Proteomes" id="UP001207654">
    <property type="component" value="Unassembled WGS sequence"/>
</dbReference>
<name>A0ABT4AB36_9BACT</name>
<protein>
    <submittedName>
        <fullName evidence="1">Uncharacterized protein</fullName>
    </submittedName>
</protein>
<accession>A0ABT4AB36</accession>
<gene>
    <name evidence="1" type="ORF">OV287_30955</name>
</gene>
<keyword evidence="2" id="KW-1185">Reference proteome</keyword>
<reference evidence="1 2" key="1">
    <citation type="submission" date="2022-11" db="EMBL/GenBank/DDBJ databases">
        <title>Minimal conservation of predation-associated metabolite biosynthetic gene clusters underscores biosynthetic potential of Myxococcota including descriptions for ten novel species: Archangium lansinium sp. nov., Myxococcus landrumus sp. nov., Nannocystis bai.</title>
        <authorList>
            <person name="Ahearne A."/>
            <person name="Stevens C."/>
            <person name="Phillips K."/>
        </authorList>
    </citation>
    <scope>NUCLEOTIDE SEQUENCE [LARGE SCALE GENOMIC DNA]</scope>
    <source>
        <strain evidence="1 2">MIWBW</strain>
    </source>
</reference>
<evidence type="ECO:0000313" key="1">
    <source>
        <dbReference type="EMBL" id="MCY1078888.1"/>
    </source>
</evidence>
<comment type="caution">
    <text evidence="1">The sequence shown here is derived from an EMBL/GenBank/DDBJ whole genome shotgun (WGS) entry which is preliminary data.</text>
</comment>
<proteinExistence type="predicted"/>
<dbReference type="RefSeq" id="WP_267537648.1">
    <property type="nucleotide sequence ID" value="NZ_JAPNKA010000001.1"/>
</dbReference>